<feature type="compositionally biased region" description="Basic and acidic residues" evidence="1">
    <location>
        <begin position="54"/>
        <end position="67"/>
    </location>
</feature>
<sequence length="448" mass="51248">MVQKRPFDDEELYEVSSKHPRQLEHSHQLVSILEFVPTEDAPRQLQISGEDEDGYTKNKFEGDEKLTSDIIPELPTSSEVDIETSAAGHISISSWAINSTSEENVRSKAPVHVLLSPEYFYPDRPIRALANSEEIYSSLMEYPPRKPVPIGPDHQADIPAWDQQGTKNTLNYSDKSEAVVFYPQASDLDIIVANDDEKRLVGTCVLPMPDLEPPAGNSDKIGNGRTDCSCQDRGSFRCVRQHIMEARERLKRTLGHEIFVELGFCDMGEEVAEKWSEEEEQLFHEVVLSNPARLGKNFWDHLSMVFPFRMKKDIVSYYFNVFMLRRRAEQNRCVPMNIDSDNDEWQDGDDYDDDDEPGMTEDDEDSVAESPVYQDGPGYNQSREDDLHEYHKDVVDEICDNNENLGFGSARDSKNISEKCLGRFLNDCSSDPTFQLPDKTPWNWRGRS</sequence>
<feature type="domain" description="Myb-like" evidence="2">
    <location>
        <begin position="271"/>
        <end position="324"/>
    </location>
</feature>
<comment type="caution">
    <text evidence="3">The sequence shown here is derived from an EMBL/GenBank/DDBJ whole genome shotgun (WGS) entry which is preliminary data.</text>
</comment>
<reference evidence="3 4" key="1">
    <citation type="journal article" date="2024" name="Plant J.">
        <title>Genome sequences and population genomics reveal climatic adaptation and genomic divergence between two closely related sweetgum species.</title>
        <authorList>
            <person name="Xu W.Q."/>
            <person name="Ren C.Q."/>
            <person name="Zhang X.Y."/>
            <person name="Comes H.P."/>
            <person name="Liu X.H."/>
            <person name="Li Y.G."/>
            <person name="Kettle C.J."/>
            <person name="Jalonen R."/>
            <person name="Gaisberger H."/>
            <person name="Ma Y.Z."/>
            <person name="Qiu Y.X."/>
        </authorList>
    </citation>
    <scope>NUCLEOTIDE SEQUENCE [LARGE SCALE GENOMIC DNA]</scope>
    <source>
        <strain evidence="3">Hangzhou</strain>
    </source>
</reference>
<dbReference type="PANTHER" id="PTHR46872">
    <property type="entry name" value="DNA BINDING PROTEIN"/>
    <property type="match status" value="1"/>
</dbReference>
<feature type="region of interest" description="Disordered" evidence="1">
    <location>
        <begin position="45"/>
        <end position="68"/>
    </location>
</feature>
<dbReference type="Proteomes" id="UP001415857">
    <property type="component" value="Unassembled WGS sequence"/>
</dbReference>
<dbReference type="CDD" id="cd00167">
    <property type="entry name" value="SANT"/>
    <property type="match status" value="1"/>
</dbReference>
<dbReference type="PANTHER" id="PTHR46872:SF10">
    <property type="entry name" value="MYB-LIKE DOMAIN-CONTAINING PROTEIN"/>
    <property type="match status" value="1"/>
</dbReference>
<organism evidence="3 4">
    <name type="scientific">Liquidambar formosana</name>
    <name type="common">Formosan gum</name>
    <dbReference type="NCBI Taxonomy" id="63359"/>
    <lineage>
        <taxon>Eukaryota</taxon>
        <taxon>Viridiplantae</taxon>
        <taxon>Streptophyta</taxon>
        <taxon>Embryophyta</taxon>
        <taxon>Tracheophyta</taxon>
        <taxon>Spermatophyta</taxon>
        <taxon>Magnoliopsida</taxon>
        <taxon>eudicotyledons</taxon>
        <taxon>Gunneridae</taxon>
        <taxon>Pentapetalae</taxon>
        <taxon>Saxifragales</taxon>
        <taxon>Altingiaceae</taxon>
        <taxon>Liquidambar</taxon>
    </lineage>
</organism>
<dbReference type="AlphaFoldDB" id="A0AAP0RIW4"/>
<keyword evidence="4" id="KW-1185">Reference proteome</keyword>
<feature type="compositionally biased region" description="Acidic residues" evidence="1">
    <location>
        <begin position="340"/>
        <end position="367"/>
    </location>
</feature>
<protein>
    <recommendedName>
        <fullName evidence="2">Myb-like domain-containing protein</fullName>
    </recommendedName>
</protein>
<feature type="region of interest" description="Disordered" evidence="1">
    <location>
        <begin position="335"/>
        <end position="384"/>
    </location>
</feature>
<accession>A0AAP0RIW4</accession>
<name>A0AAP0RIW4_LIQFO</name>
<evidence type="ECO:0000313" key="4">
    <source>
        <dbReference type="Proteomes" id="UP001415857"/>
    </source>
</evidence>
<evidence type="ECO:0000256" key="1">
    <source>
        <dbReference type="SAM" id="MobiDB-lite"/>
    </source>
</evidence>
<evidence type="ECO:0000313" key="3">
    <source>
        <dbReference type="EMBL" id="KAK9278254.1"/>
    </source>
</evidence>
<dbReference type="SMART" id="SM00717">
    <property type="entry name" value="SANT"/>
    <property type="match status" value="1"/>
</dbReference>
<feature type="region of interest" description="Disordered" evidence="1">
    <location>
        <begin position="1"/>
        <end position="20"/>
    </location>
</feature>
<dbReference type="InterPro" id="IPR001005">
    <property type="entry name" value="SANT/Myb"/>
</dbReference>
<dbReference type="EMBL" id="JBBPBK010000009">
    <property type="protein sequence ID" value="KAK9278254.1"/>
    <property type="molecule type" value="Genomic_DNA"/>
</dbReference>
<evidence type="ECO:0000259" key="2">
    <source>
        <dbReference type="SMART" id="SM00717"/>
    </source>
</evidence>
<gene>
    <name evidence="3" type="ORF">L1049_027818</name>
</gene>
<proteinExistence type="predicted"/>